<dbReference type="PROSITE" id="PS50088">
    <property type="entry name" value="ANK_REPEAT"/>
    <property type="match status" value="2"/>
</dbReference>
<feature type="repeat" description="ANK" evidence="7">
    <location>
        <begin position="1521"/>
        <end position="1553"/>
    </location>
</feature>
<feature type="region of interest" description="Disordered" evidence="10">
    <location>
        <begin position="1067"/>
        <end position="1104"/>
    </location>
</feature>
<evidence type="ECO:0000256" key="2">
    <source>
        <dbReference type="ARBA" id="ARBA00022443"/>
    </source>
</evidence>
<evidence type="ECO:0000313" key="13">
    <source>
        <dbReference type="EMBL" id="CAH3119156.1"/>
    </source>
</evidence>
<organism evidence="13 14">
    <name type="scientific">Porites lobata</name>
    <dbReference type="NCBI Taxonomy" id="104759"/>
    <lineage>
        <taxon>Eukaryota</taxon>
        <taxon>Metazoa</taxon>
        <taxon>Cnidaria</taxon>
        <taxon>Anthozoa</taxon>
        <taxon>Hexacorallia</taxon>
        <taxon>Scleractinia</taxon>
        <taxon>Fungiina</taxon>
        <taxon>Poritidae</taxon>
        <taxon>Porites</taxon>
    </lineage>
</organism>
<feature type="region of interest" description="Disordered" evidence="10">
    <location>
        <begin position="713"/>
        <end position="775"/>
    </location>
</feature>
<proteinExistence type="predicted"/>
<feature type="domain" description="SH3" evidence="11">
    <location>
        <begin position="1587"/>
        <end position="1650"/>
    </location>
</feature>
<feature type="region of interest" description="Disordered" evidence="10">
    <location>
        <begin position="263"/>
        <end position="363"/>
    </location>
</feature>
<accession>A0ABN8NSD8</accession>
<feature type="compositionally biased region" description="Basic and acidic residues" evidence="10">
    <location>
        <begin position="1164"/>
        <end position="1174"/>
    </location>
</feature>
<keyword evidence="3" id="KW-0053">Apoptosis</keyword>
<dbReference type="Pfam" id="PF12796">
    <property type="entry name" value="Ank_2"/>
    <property type="match status" value="1"/>
</dbReference>
<feature type="region of interest" description="Disordered" evidence="10">
    <location>
        <begin position="975"/>
        <end position="995"/>
    </location>
</feature>
<dbReference type="Pfam" id="PF00018">
    <property type="entry name" value="SH3_1"/>
    <property type="match status" value="1"/>
</dbReference>
<keyword evidence="5 7" id="KW-0040">ANK repeat</keyword>
<feature type="domain" description="Ras-associating" evidence="12">
    <location>
        <begin position="1"/>
        <end position="33"/>
    </location>
</feature>
<evidence type="ECO:0000256" key="6">
    <source>
        <dbReference type="ARBA" id="ARBA00023242"/>
    </source>
</evidence>
<evidence type="ECO:0000256" key="1">
    <source>
        <dbReference type="ARBA" id="ARBA00004123"/>
    </source>
</evidence>
<dbReference type="PANTHER" id="PTHR24131:SF10">
    <property type="entry name" value="ANKYRIN-REPEAT, SH3-DOMAIN, AND PROLINE-RICH-REGION CONTAINING PROTEIN, ISOFORM B"/>
    <property type="match status" value="1"/>
</dbReference>
<dbReference type="PROSITE" id="PS50297">
    <property type="entry name" value="ANK_REP_REGION"/>
    <property type="match status" value="2"/>
</dbReference>
<feature type="compositionally biased region" description="Polar residues" evidence="10">
    <location>
        <begin position="482"/>
        <end position="499"/>
    </location>
</feature>
<gene>
    <name evidence="13" type="ORF">PLOB_00027223</name>
</gene>
<feature type="non-terminal residue" evidence="13">
    <location>
        <position position="1"/>
    </location>
</feature>
<evidence type="ECO:0000256" key="3">
    <source>
        <dbReference type="ARBA" id="ARBA00022703"/>
    </source>
</evidence>
<dbReference type="EMBL" id="CALNXK010000033">
    <property type="protein sequence ID" value="CAH3119156.1"/>
    <property type="molecule type" value="Genomic_DNA"/>
</dbReference>
<feature type="compositionally biased region" description="Basic and acidic residues" evidence="10">
    <location>
        <begin position="714"/>
        <end position="724"/>
    </location>
</feature>
<feature type="region of interest" description="Disordered" evidence="10">
    <location>
        <begin position="376"/>
        <end position="523"/>
    </location>
</feature>
<dbReference type="InterPro" id="IPR001452">
    <property type="entry name" value="SH3_domain"/>
</dbReference>
<feature type="region of interest" description="Disordered" evidence="10">
    <location>
        <begin position="638"/>
        <end position="675"/>
    </location>
</feature>
<dbReference type="SUPFAM" id="SSF48403">
    <property type="entry name" value="Ankyrin repeat"/>
    <property type="match status" value="1"/>
</dbReference>
<feature type="region of interest" description="Disordered" evidence="10">
    <location>
        <begin position="852"/>
        <end position="915"/>
    </location>
</feature>
<dbReference type="PANTHER" id="PTHR24131">
    <property type="entry name" value="APOPTOSIS-STIMULATING OF P53 PROTEIN"/>
    <property type="match status" value="1"/>
</dbReference>
<evidence type="ECO:0000259" key="12">
    <source>
        <dbReference type="PROSITE" id="PS50200"/>
    </source>
</evidence>
<feature type="compositionally biased region" description="Basic and acidic residues" evidence="10">
    <location>
        <begin position="638"/>
        <end position="657"/>
    </location>
</feature>
<feature type="compositionally biased region" description="Low complexity" evidence="10">
    <location>
        <begin position="1175"/>
        <end position="1185"/>
    </location>
</feature>
<dbReference type="InterPro" id="IPR047163">
    <property type="entry name" value="ASPP1/2"/>
</dbReference>
<sequence length="1661" mass="182977">ERLVPDNESILTTLLEWGSDLEDVKFYLHRREETPAFTQTLNGPALSHKVNGFKKEVPVSRDVLLGGSRISVDELKEFAARQQQEIITKERELKTKQIQLMEMKRKSQKRPQNPYLQQLTAKADEQGEKLTALRKVQDQVDSYKLSNSALAEELECVRSLFMEKEKELAIAVAKVESLTQQLDKQRQGWSQTSPSREKTHQQLELERLRKELMTRNELNHQQSVQIQAQKQLLAEKHKELFELDAQIDQHTEELRQKRSRNNFINHNHNHDKSSSLPSPPGELDFVEMDYSHLPNFTKRTNKSDAVDSSSSAPVTSSSFRPRSRTSSKLETLLEVEEEISDGHASSRSSTEDLTEGPGPPRMSRVTALKSRFETNAVENRGEHRRAADRLLNGKTNFTKDTFTPGKILNNSPRRVDPEGVETPESPSPERPGYDNYVKEFLSNSRFETKPYDKDSKTKRDNRQQSSTVATHSLDMKHISSEPDFQSETPSLNSGRTTPSDEGDNSGLSSPSSLSSFSSASSNSASPKAAMFALTGVVKKAEKSTDAHGLVKYENANLDGRASPLEDCQEPHKAKNLEPLQVGPTEGSREGLDARGALGSELFPLHQIKTEGLPTRNENVDSIVRPTVLDFSRARTKFKHDGKTGKSRDVTRSNHGDNSDDGCQSNNVKEPTWKHVTPINDTVKTGKIQLSRLRYQNVSADQLNQDIIGVSPTTLKRDDEDQAAKEHRKTQSLLNGDRKETYTNTNASRLSQDASGTIGSLQKNELSASTSKLPQPVSVPSFIQKKEVVTLSGPGSSNVTVPLRHTKKAAVFSTENKMRKPDPPSRLPAKCVAETGEEVIFSSIEGSENMIATSGESKRKAQFSSKNNLLKDEQNTSSPRLQRNSVSTNSPTQTGDVLSSSSLPSVDLTTPIEESREKIEVTMQDNIEKTEMNPSESKVLFCSPSMDGCIPNGEEVVSSASSTPSNVDKLFHRLGDEKDETDNAKVPDKDTHVKPSFGQSQLVPLTLKPISYRAKKLAAEQQGDVTSANQSHLVPVMSNSVSVRGQSSLTRITVTPSASFFSSKATDVPEMRSPVPTSKRPAFMNRDTGPSYPEVKELPMSNGPDKEIDQVNNGEKEIASSNGWIDNDKTDLTQHGQKPRNLAGSNDVKQVVSSFNIRLSSRSLRAAETKEDATRSQESSESIAKSSGLLVTASKVVGPRKINSSSGWLGSENDRVSFENGGPLSGNGGLNSESDRPRLVTDNLNSGSGKSLKIEAYSRTVLNKNTDKVKAGQVRLVQNQAADENKASTVKKEKTALKSSFILGEKSSGVEPLEGILVDNDSEIRGKTEEALTKKYSPGKAADDAEANSSGGRDAVAYLRQAIKSVSDQLPSDSMLKPAVLNKDTSLAPISQSSYPTISDQPPDINPLVSKTTEDTSPRYEVFSKESESVKEFPEESQGSLQKADRKKKARHVSLDPHAVLLDAAVEGELELVKQIVEEVDDPSKPNSDGITALHNAVCAGHDEVVKFLVQYGCDINSQDSHGWTALHCAAANNATDIVRFLVEHGACILAVTSLEKKTPLQCCERGQPGYLKCMSYLNDLQENFGINNNGRVRALYSYSADEQDELSFECSEELTVLKRGDATEREWWWAENMKGETGYIPRNLLGVRNINLNALIRSLSN</sequence>
<evidence type="ECO:0000256" key="10">
    <source>
        <dbReference type="SAM" id="MobiDB-lite"/>
    </source>
</evidence>
<feature type="compositionally biased region" description="Basic and acidic residues" evidence="10">
    <location>
        <begin position="975"/>
        <end position="992"/>
    </location>
</feature>
<feature type="coiled-coil region" evidence="9">
    <location>
        <begin position="72"/>
        <end position="181"/>
    </location>
</feature>
<keyword evidence="2 8" id="KW-0728">SH3 domain</keyword>
<protein>
    <submittedName>
        <fullName evidence="13">Uncharacterized protein</fullName>
    </submittedName>
</protein>
<dbReference type="PROSITE" id="PS50002">
    <property type="entry name" value="SH3"/>
    <property type="match status" value="1"/>
</dbReference>
<dbReference type="InterPro" id="IPR036770">
    <property type="entry name" value="Ankyrin_rpt-contain_sf"/>
</dbReference>
<feature type="coiled-coil region" evidence="9">
    <location>
        <begin position="233"/>
        <end position="260"/>
    </location>
</feature>
<dbReference type="InterPro" id="IPR000159">
    <property type="entry name" value="RA_dom"/>
</dbReference>
<evidence type="ECO:0000256" key="5">
    <source>
        <dbReference type="ARBA" id="ARBA00023043"/>
    </source>
</evidence>
<feature type="region of interest" description="Disordered" evidence="10">
    <location>
        <begin position="1328"/>
        <end position="1349"/>
    </location>
</feature>
<dbReference type="Proteomes" id="UP001159405">
    <property type="component" value="Unassembled WGS sequence"/>
</dbReference>
<feature type="compositionally biased region" description="Polar residues" evidence="10">
    <location>
        <begin position="874"/>
        <end position="894"/>
    </location>
</feature>
<dbReference type="SMART" id="SM00248">
    <property type="entry name" value="ANK"/>
    <property type="match status" value="3"/>
</dbReference>
<dbReference type="Gene3D" id="1.25.40.20">
    <property type="entry name" value="Ankyrin repeat-containing domain"/>
    <property type="match status" value="1"/>
</dbReference>
<comment type="caution">
    <text evidence="13">The sequence shown here is derived from an EMBL/GenBank/DDBJ whole genome shotgun (WGS) entry which is preliminary data.</text>
</comment>
<dbReference type="InterPro" id="IPR036028">
    <property type="entry name" value="SH3-like_dom_sf"/>
</dbReference>
<feature type="compositionally biased region" description="Basic and acidic residues" evidence="10">
    <location>
        <begin position="1411"/>
        <end position="1433"/>
    </location>
</feature>
<dbReference type="PROSITE" id="PS50200">
    <property type="entry name" value="RA"/>
    <property type="match status" value="1"/>
</dbReference>
<evidence type="ECO:0000256" key="8">
    <source>
        <dbReference type="PROSITE-ProRule" id="PRU00192"/>
    </source>
</evidence>
<feature type="compositionally biased region" description="Polar residues" evidence="10">
    <location>
        <begin position="741"/>
        <end position="772"/>
    </location>
</feature>
<feature type="region of interest" description="Disordered" evidence="10">
    <location>
        <begin position="1117"/>
        <end position="1146"/>
    </location>
</feature>
<comment type="subcellular location">
    <subcellularLocation>
        <location evidence="1">Nucleus</location>
    </subcellularLocation>
</comment>
<evidence type="ECO:0000256" key="4">
    <source>
        <dbReference type="ARBA" id="ARBA00022737"/>
    </source>
</evidence>
<reference evidence="13 14" key="1">
    <citation type="submission" date="2022-05" db="EMBL/GenBank/DDBJ databases">
        <authorList>
            <consortium name="Genoscope - CEA"/>
            <person name="William W."/>
        </authorList>
    </citation>
    <scope>NUCLEOTIDE SEQUENCE [LARGE SCALE GENOMIC DNA]</scope>
</reference>
<feature type="compositionally biased region" description="Low complexity" evidence="10">
    <location>
        <begin position="306"/>
        <end position="326"/>
    </location>
</feature>
<feature type="compositionally biased region" description="Basic and acidic residues" evidence="10">
    <location>
        <begin position="379"/>
        <end position="388"/>
    </location>
</feature>
<feature type="region of interest" description="Disordered" evidence="10">
    <location>
        <begin position="1391"/>
        <end position="1448"/>
    </location>
</feature>
<evidence type="ECO:0000313" key="14">
    <source>
        <dbReference type="Proteomes" id="UP001159405"/>
    </source>
</evidence>
<feature type="repeat" description="ANK" evidence="7">
    <location>
        <begin position="1488"/>
        <end position="1520"/>
    </location>
</feature>
<feature type="compositionally biased region" description="Low complexity" evidence="10">
    <location>
        <begin position="504"/>
        <end position="523"/>
    </location>
</feature>
<feature type="compositionally biased region" description="Low complexity" evidence="10">
    <location>
        <begin position="895"/>
        <end position="910"/>
    </location>
</feature>
<feature type="region of interest" description="Disordered" evidence="10">
    <location>
        <begin position="1163"/>
        <end position="1185"/>
    </location>
</feature>
<evidence type="ECO:0000256" key="9">
    <source>
        <dbReference type="SAM" id="Coils"/>
    </source>
</evidence>
<feature type="non-terminal residue" evidence="13">
    <location>
        <position position="1661"/>
    </location>
</feature>
<keyword evidence="9" id="KW-0175">Coiled coil</keyword>
<feature type="compositionally biased region" description="Basic and acidic residues" evidence="10">
    <location>
        <begin position="446"/>
        <end position="462"/>
    </location>
</feature>
<dbReference type="SUPFAM" id="SSF50044">
    <property type="entry name" value="SH3-domain"/>
    <property type="match status" value="1"/>
</dbReference>
<keyword evidence="4" id="KW-0677">Repeat</keyword>
<feature type="region of interest" description="Disordered" evidence="10">
    <location>
        <begin position="1200"/>
        <end position="1235"/>
    </location>
</feature>
<keyword evidence="6" id="KW-0539">Nucleus</keyword>
<keyword evidence="14" id="KW-1185">Reference proteome</keyword>
<evidence type="ECO:0000259" key="11">
    <source>
        <dbReference type="PROSITE" id="PS50002"/>
    </source>
</evidence>
<evidence type="ECO:0000256" key="7">
    <source>
        <dbReference type="PROSITE-ProRule" id="PRU00023"/>
    </source>
</evidence>
<dbReference type="SMART" id="SM00326">
    <property type="entry name" value="SH3"/>
    <property type="match status" value="1"/>
</dbReference>
<name>A0ABN8NSD8_9CNID</name>
<dbReference type="InterPro" id="IPR002110">
    <property type="entry name" value="Ankyrin_rpt"/>
</dbReference>